<dbReference type="AlphaFoldDB" id="A0A8A3P9B6"/>
<dbReference type="EMBL" id="CP063406">
    <property type="protein sequence ID" value="QSZ31898.1"/>
    <property type="molecule type" value="Genomic_DNA"/>
</dbReference>
<keyword evidence="2" id="KW-1185">Reference proteome</keyword>
<evidence type="ECO:0000313" key="1">
    <source>
        <dbReference type="EMBL" id="QSZ31898.1"/>
    </source>
</evidence>
<dbReference type="OrthoDB" id="2958217at2759"/>
<dbReference type="Proteomes" id="UP000672032">
    <property type="component" value="Chromosome 2"/>
</dbReference>
<evidence type="ECO:0000313" key="2">
    <source>
        <dbReference type="Proteomes" id="UP000672032"/>
    </source>
</evidence>
<accession>A0A8A3P9B6</accession>
<gene>
    <name evidence="1" type="ORF">DSL72_001467</name>
</gene>
<organism evidence="1 2">
    <name type="scientific">Monilinia vaccinii-corymbosi</name>
    <dbReference type="NCBI Taxonomy" id="61207"/>
    <lineage>
        <taxon>Eukaryota</taxon>
        <taxon>Fungi</taxon>
        <taxon>Dikarya</taxon>
        <taxon>Ascomycota</taxon>
        <taxon>Pezizomycotina</taxon>
        <taxon>Leotiomycetes</taxon>
        <taxon>Helotiales</taxon>
        <taxon>Sclerotiniaceae</taxon>
        <taxon>Monilinia</taxon>
    </lineage>
</organism>
<proteinExistence type="predicted"/>
<protein>
    <submittedName>
        <fullName evidence="1">Uncharacterized protein</fullName>
    </submittedName>
</protein>
<reference evidence="1" key="1">
    <citation type="submission" date="2020-10" db="EMBL/GenBank/DDBJ databases">
        <title>Genome Sequence of Monilinia vaccinii-corymbosi Sheds Light on Mummy Berry Disease Infection of Blueberry and Mating Type.</title>
        <authorList>
            <person name="Yow A.G."/>
            <person name="Zhang Y."/>
            <person name="Bansal K."/>
            <person name="Eacker S.M."/>
            <person name="Sullivan S."/>
            <person name="Liachko I."/>
            <person name="Cubeta M.A."/>
            <person name="Rollins J.A."/>
            <person name="Ashrafi H."/>
        </authorList>
    </citation>
    <scope>NUCLEOTIDE SEQUENCE</scope>
    <source>
        <strain evidence="1">RL-1</strain>
    </source>
</reference>
<name>A0A8A3P9B6_9HELO</name>
<sequence length="171" mass="19337">MIGSEDLAGFVNTTPGLVHSGVMMRARFSDDLALGTSEEHVVPTWSWASVDAPVLFHEANPRHWRKPQLDPSPRDPKLHRAEISPHAVMLRTASVEPYSFNTRQGVHTGKALGLIVFDTALQAKDKSFYAVRFSKQRMWAYGRRMAPRALAWYVLRVEEATPEHLKCTRVD</sequence>